<keyword evidence="3 5" id="KW-0697">Rotamase</keyword>
<keyword evidence="4 5" id="KW-0413">Isomerase</keyword>
<dbReference type="AlphaFoldDB" id="A0A0P7DVL6"/>
<evidence type="ECO:0000313" key="8">
    <source>
        <dbReference type="EMBL" id="KPM81702.1"/>
    </source>
</evidence>
<organism evidence="8 9">
    <name type="scientific">Pseudoalteromonas lipolytica</name>
    <dbReference type="NCBI Taxonomy" id="570156"/>
    <lineage>
        <taxon>Bacteria</taxon>
        <taxon>Pseudomonadati</taxon>
        <taxon>Pseudomonadota</taxon>
        <taxon>Gammaproteobacteria</taxon>
        <taxon>Alteromonadales</taxon>
        <taxon>Pseudoalteromonadaceae</taxon>
        <taxon>Pseudoalteromonas</taxon>
    </lineage>
</organism>
<comment type="catalytic activity">
    <reaction evidence="1 5 6">
        <text>[protein]-peptidylproline (omega=180) = [protein]-peptidylproline (omega=0)</text>
        <dbReference type="Rhea" id="RHEA:16237"/>
        <dbReference type="Rhea" id="RHEA-COMP:10747"/>
        <dbReference type="Rhea" id="RHEA-COMP:10748"/>
        <dbReference type="ChEBI" id="CHEBI:83833"/>
        <dbReference type="ChEBI" id="CHEBI:83834"/>
        <dbReference type="EC" id="5.2.1.8"/>
    </reaction>
</comment>
<evidence type="ECO:0000313" key="9">
    <source>
        <dbReference type="Proteomes" id="UP000050378"/>
    </source>
</evidence>
<comment type="similarity">
    <text evidence="2 6">Belongs to the FKBP-type PPIase family.</text>
</comment>
<dbReference type="SUPFAM" id="SSF54534">
    <property type="entry name" value="FKBP-like"/>
    <property type="match status" value="1"/>
</dbReference>
<sequence>MSRKKKTKSKGSSGLNRKNSEAFIAKFSSHPDTHLCPSGLMYKVIDEVEGDRVTEFDTVVINQRIMLADGNVIADSYKAVMPEVFALSEAIEGLREGLLLMNIGSRYEFVIPPELAWGKKGNGGKIGANAVLHFDVRLMRLA</sequence>
<dbReference type="GO" id="GO:0003755">
    <property type="term" value="F:peptidyl-prolyl cis-trans isomerase activity"/>
    <property type="evidence" value="ECO:0007669"/>
    <property type="project" value="UniProtKB-UniRule"/>
</dbReference>
<evidence type="ECO:0000256" key="6">
    <source>
        <dbReference type="RuleBase" id="RU003915"/>
    </source>
</evidence>
<dbReference type="EMBL" id="LJTC01000013">
    <property type="protein sequence ID" value="KPM81702.1"/>
    <property type="molecule type" value="Genomic_DNA"/>
</dbReference>
<dbReference type="PANTHER" id="PTHR43811">
    <property type="entry name" value="FKBP-TYPE PEPTIDYL-PROLYL CIS-TRANS ISOMERASE FKPA"/>
    <property type="match status" value="1"/>
</dbReference>
<dbReference type="PROSITE" id="PS50059">
    <property type="entry name" value="FKBP_PPIASE"/>
    <property type="match status" value="1"/>
</dbReference>
<evidence type="ECO:0000256" key="4">
    <source>
        <dbReference type="ARBA" id="ARBA00023235"/>
    </source>
</evidence>
<evidence type="ECO:0000259" key="7">
    <source>
        <dbReference type="PROSITE" id="PS50059"/>
    </source>
</evidence>
<evidence type="ECO:0000256" key="2">
    <source>
        <dbReference type="ARBA" id="ARBA00006577"/>
    </source>
</evidence>
<dbReference type="Pfam" id="PF00254">
    <property type="entry name" value="FKBP_C"/>
    <property type="match status" value="1"/>
</dbReference>
<feature type="domain" description="PPIase FKBP-type" evidence="7">
    <location>
        <begin position="56"/>
        <end position="142"/>
    </location>
</feature>
<dbReference type="InterPro" id="IPR001179">
    <property type="entry name" value="PPIase_FKBP_dom"/>
</dbReference>
<protein>
    <recommendedName>
        <fullName evidence="6">Peptidyl-prolyl cis-trans isomerase</fullName>
        <ecNumber evidence="6">5.2.1.8</ecNumber>
    </recommendedName>
</protein>
<dbReference type="PANTHER" id="PTHR43811:SF57">
    <property type="entry name" value="FKBP-TYPE PEPTIDYL-PROLYL CIS-TRANS ISOMERASE FKPA-RELATED"/>
    <property type="match status" value="1"/>
</dbReference>
<evidence type="ECO:0000256" key="1">
    <source>
        <dbReference type="ARBA" id="ARBA00000971"/>
    </source>
</evidence>
<reference evidence="8 9" key="1">
    <citation type="submission" date="2015-09" db="EMBL/GenBank/DDBJ databases">
        <title>Draft Genome Sequence of Pseudoalteromonas lipolytica UCD-48B.</title>
        <authorList>
            <person name="Krusor M."/>
            <person name="Coil D.A."/>
            <person name="Lang J.M."/>
            <person name="Eisen J.A."/>
            <person name="Alexiev A."/>
        </authorList>
    </citation>
    <scope>NUCLEOTIDE SEQUENCE [LARGE SCALE GENOMIC DNA]</scope>
    <source>
        <strain evidence="8 9">UCD-48B</strain>
    </source>
</reference>
<dbReference type="STRING" id="570156.AOG27_17220"/>
<dbReference type="Gene3D" id="3.10.50.40">
    <property type="match status" value="1"/>
</dbReference>
<accession>A0A0P7DVL6</accession>
<dbReference type="PATRIC" id="fig|570156.3.peg.1364"/>
<dbReference type="Proteomes" id="UP000050378">
    <property type="component" value="Unassembled WGS sequence"/>
</dbReference>
<evidence type="ECO:0000256" key="3">
    <source>
        <dbReference type="ARBA" id="ARBA00023110"/>
    </source>
</evidence>
<dbReference type="OrthoDB" id="9814548at2"/>
<dbReference type="EC" id="5.2.1.8" evidence="6"/>
<comment type="caution">
    <text evidence="8">The sequence shown here is derived from an EMBL/GenBank/DDBJ whole genome shotgun (WGS) entry which is preliminary data.</text>
</comment>
<gene>
    <name evidence="8" type="ORF">AOG27_17220</name>
</gene>
<dbReference type="InterPro" id="IPR046357">
    <property type="entry name" value="PPIase_dom_sf"/>
</dbReference>
<name>A0A0P7DVL6_9GAMM</name>
<proteinExistence type="inferred from homology"/>
<evidence type="ECO:0000256" key="5">
    <source>
        <dbReference type="PROSITE-ProRule" id="PRU00277"/>
    </source>
</evidence>
<dbReference type="RefSeq" id="WP_054554236.1">
    <property type="nucleotide sequence ID" value="NZ_LJTC01000013.1"/>
</dbReference>